<evidence type="ECO:0000256" key="2">
    <source>
        <dbReference type="ARBA" id="ARBA00022450"/>
    </source>
</evidence>
<organism evidence="5 6">
    <name type="scientific">Pseudomonas machongensis</name>
    <dbReference type="NCBI Taxonomy" id="3110229"/>
    <lineage>
        <taxon>Bacteria</taxon>
        <taxon>Pseudomonadati</taxon>
        <taxon>Pseudomonadota</taxon>
        <taxon>Gammaproteobacteria</taxon>
        <taxon>Pseudomonadales</taxon>
        <taxon>Pseudomonadaceae</taxon>
        <taxon>Pseudomonas</taxon>
    </lineage>
</organism>
<dbReference type="Gene3D" id="3.30.559.10">
    <property type="entry name" value="Chloramphenicol acetyltransferase-like domain"/>
    <property type="match status" value="5"/>
</dbReference>
<dbReference type="Gene3D" id="3.30.300.30">
    <property type="match status" value="3"/>
</dbReference>
<dbReference type="Gene3D" id="3.40.50.1820">
    <property type="entry name" value="alpha/beta hydrolase"/>
    <property type="match status" value="1"/>
</dbReference>
<dbReference type="InterPro" id="IPR036736">
    <property type="entry name" value="ACP-like_sf"/>
</dbReference>
<proteinExistence type="predicted"/>
<dbReference type="InterPro" id="IPR025110">
    <property type="entry name" value="AMP-bd_C"/>
</dbReference>
<feature type="domain" description="Carrier" evidence="4">
    <location>
        <begin position="2512"/>
        <end position="2586"/>
    </location>
</feature>
<dbReference type="Proteomes" id="UP001302573">
    <property type="component" value="Unassembled WGS sequence"/>
</dbReference>
<dbReference type="CDD" id="cd19534">
    <property type="entry name" value="E_NRPS"/>
    <property type="match status" value="2"/>
</dbReference>
<evidence type="ECO:0000259" key="4">
    <source>
        <dbReference type="PROSITE" id="PS50075"/>
    </source>
</evidence>
<dbReference type="PANTHER" id="PTHR45398">
    <property type="match status" value="1"/>
</dbReference>
<dbReference type="CDD" id="cd17646">
    <property type="entry name" value="A_NRPS_AB3403-like"/>
    <property type="match status" value="1"/>
</dbReference>
<dbReference type="SMART" id="SM00823">
    <property type="entry name" value="PKS_PP"/>
    <property type="match status" value="3"/>
</dbReference>
<dbReference type="SUPFAM" id="SSF56801">
    <property type="entry name" value="Acetyl-CoA synthetase-like"/>
    <property type="match status" value="3"/>
</dbReference>
<dbReference type="InterPro" id="IPR010071">
    <property type="entry name" value="AA_adenyl_dom"/>
</dbReference>
<keyword evidence="6" id="KW-1185">Reference proteome</keyword>
<accession>A0ABU5VJK1</accession>
<dbReference type="SUPFAM" id="SSF52777">
    <property type="entry name" value="CoA-dependent acyltransferases"/>
    <property type="match status" value="10"/>
</dbReference>
<dbReference type="CDD" id="cd19543">
    <property type="entry name" value="DCL_NRPS"/>
    <property type="match status" value="2"/>
</dbReference>
<dbReference type="InterPro" id="IPR029058">
    <property type="entry name" value="AB_hydrolase_fold"/>
</dbReference>
<comment type="cofactor">
    <cofactor evidence="1">
        <name>pantetheine 4'-phosphate</name>
        <dbReference type="ChEBI" id="CHEBI:47942"/>
    </cofactor>
</comment>
<dbReference type="PROSITE" id="PS00455">
    <property type="entry name" value="AMP_BINDING"/>
    <property type="match status" value="3"/>
</dbReference>
<dbReference type="NCBIfam" id="TIGR01720">
    <property type="entry name" value="NRPS-para261"/>
    <property type="match status" value="2"/>
</dbReference>
<dbReference type="Gene3D" id="3.30.559.30">
    <property type="entry name" value="Nonribosomal peptide synthetase, condensation domain"/>
    <property type="match status" value="5"/>
</dbReference>
<comment type="caution">
    <text evidence="5">The sequence shown here is derived from an EMBL/GenBank/DDBJ whole genome shotgun (WGS) entry which is preliminary data.</text>
</comment>
<dbReference type="InterPro" id="IPR020845">
    <property type="entry name" value="AMP-binding_CS"/>
</dbReference>
<dbReference type="Gene3D" id="1.10.1200.10">
    <property type="entry name" value="ACP-like"/>
    <property type="match status" value="2"/>
</dbReference>
<keyword evidence="2" id="KW-0596">Phosphopantetheine</keyword>
<dbReference type="NCBIfam" id="TIGR01733">
    <property type="entry name" value="AA-adenyl-dom"/>
    <property type="match status" value="3"/>
</dbReference>
<dbReference type="CDD" id="cd05930">
    <property type="entry name" value="A_NRPS"/>
    <property type="match status" value="1"/>
</dbReference>
<dbReference type="InterPro" id="IPR000873">
    <property type="entry name" value="AMP-dep_synth/lig_dom"/>
</dbReference>
<dbReference type="InterPro" id="IPR006162">
    <property type="entry name" value="Ppantetheine_attach_site"/>
</dbReference>
<dbReference type="CDD" id="cd19531">
    <property type="entry name" value="LCL_NRPS-like"/>
    <property type="match status" value="1"/>
</dbReference>
<dbReference type="NCBIfam" id="NF003417">
    <property type="entry name" value="PRK04813.1"/>
    <property type="match status" value="3"/>
</dbReference>
<feature type="domain" description="Carrier" evidence="4">
    <location>
        <begin position="1018"/>
        <end position="1092"/>
    </location>
</feature>
<reference evidence="5 6" key="1">
    <citation type="submission" date="2023-12" db="EMBL/GenBank/DDBJ databases">
        <title>Pseudomonas machongensis sp. nov., isolated from wilted pepper plants (Capsicum annuum).</title>
        <authorList>
            <person name="Qiu M."/>
            <person name="Li Y."/>
            <person name="Liu Q."/>
            <person name="Zhang X."/>
            <person name="Huang Y."/>
            <person name="Guo R."/>
            <person name="Hu M."/>
            <person name="Zhou J."/>
            <person name="Zhou X."/>
        </authorList>
    </citation>
    <scope>NUCLEOTIDE SEQUENCE [LARGE SCALE GENOMIC DNA]</scope>
    <source>
        <strain evidence="5 6">MH2</strain>
    </source>
</reference>
<dbReference type="InterPro" id="IPR023213">
    <property type="entry name" value="CAT-like_dom_sf"/>
</dbReference>
<feature type="domain" description="Carrier" evidence="4">
    <location>
        <begin position="4020"/>
        <end position="4095"/>
    </location>
</feature>
<name>A0ABU5VJK1_9PSED</name>
<dbReference type="InterPro" id="IPR045851">
    <property type="entry name" value="AMP-bd_C_sf"/>
</dbReference>
<dbReference type="PROSITE" id="PS00012">
    <property type="entry name" value="PHOSPHOPANTETHEINE"/>
    <property type="match status" value="3"/>
</dbReference>
<dbReference type="NCBIfam" id="NF004282">
    <property type="entry name" value="PRK05691.1"/>
    <property type="match status" value="6"/>
</dbReference>
<dbReference type="Gene3D" id="2.30.38.10">
    <property type="entry name" value="Luciferase, Domain 3"/>
    <property type="match status" value="3"/>
</dbReference>
<dbReference type="InterPro" id="IPR009081">
    <property type="entry name" value="PP-bd_ACP"/>
</dbReference>
<sequence length="4126" mass="451387">METQAALRIAQRFITLPLEKRRLYLEKMLAEGVSPANLPIPQVQSAFETLPVSYAQERQWFLWQMDPGSTAYNLATVLRLRGHLDIDALQRSLDWLEQRHESLRTRFAEQDGRLSQRILPPAGLPLAHEQLVSGTPGDAALDACIKARVEALTQQVFDLFDGALVRASLLKVGEHDHVLAIVQHHIIADGASIQIMIGELVRAFGAFSQGQVPVAAALPIQYADYAIWQRHWMEAGERERQLHYWREQLGGEQPLLALPGDRPRPAVQSLRGERLEVSLDADLSRQLRSLAQGQGATLFMLLLASFQLFLHRYSGQHDIRVGVPVANRNRPETEGLLGFFVNTQVLRAEIDGQQPFRAFLEQVKHTALRAQEHQDLPFEQLVEALQPQRSLSHAPLFQVMFNHQRSAPARGQAQAAPGSDLRVEGVAWDNPTAQFDLTLETHESDDALIAAFTYATDLFERGTVQRLVAHWQTLLAAIVAEPDQRCAELALTSAAETEQVRLRAQGPQVVHADARPVHLQVQAQAERTPQAVAVVCAGQQYSYAELDARANRLARELIARGVGPEVRVGIAAERSLELVVALLAVLKAGAAYVPFDPAYPAERLAYMFDDSGIGLLLAQPALLAQLPLPQGLDVLALAPASAVQDGDFIAPQVAVDGEHLAYLIYTSGSTGQPKGVAVRHAGLGNHMAWMRECLPLTAEDRVLQKTAISFDASVWEFWLPLICGARLVLAAPGQDESLAQLWEQVQAHGITVLQSAPSLLQAMLPQARPEQLASLRTVLCGGEALSAQLCAQLRERWQGRLVNLYGPTEATIDSTACEVPAVLAGAVVPLGTPIDNASAYVLGEALQVCPAGAAGELCIGGEGLARGYHQRPALTAERFVPDPFSSRPGARLYRSGDLVRQADDGVIDYLGRIDHQVKIRGLRIELGEIEARLVALPGVRQALVLAREQQLLAYVVPEPGQDEPLAVALREALQGQLPAYMVPNHLLLLDAFPLTSNGKLDRKALPLPEANAGSEQVAPANDLELRLHALWQDVLKCQALGVTDNFFELGGDSIVSIQLVSRARQAGIRFTPKHLFQHQTIRALAQVAELGGQGLVIDQGPVHGSLPLLPAQQAFFAALPEEPARWNQSVWLKPARALSAETLTAALSQLVNHHDALRLSFGSQGAYFRTPEAMQALYQQSALLWQAEVEDDAALEALADRAQGSLALEDGSLLRAVLAQLADGSQRLLLVIHHLVVDGISWRILFDDLQQALTQLDAGQPCVLPAKTSSLKAWAERLAAGAEGDMRGQMAFWQTALAGAPRDLPVNDPQGSLANALAHTVHTRLDTETTRRLLQEAPAAYRTQVNDLLLTALARVVAPWCGSDSALVQLEGHGREELFDDIDLTRTVGWFTSLFPVRLDHCADLGSAIKRVKEQLRAVPDKGLGFGVLRYLGSADDRAALQALPQPRITFNYLGQFDASFDPQQALLRPSGEARGREQGDAAQLGNWLTLNGQVYDGQLSLSWTFSPQMLEVATAQGLADAYRDVLSALVEHCTEAGHAGLTPSDVPLAELDQAGLDALQLDASTVEDIYPLSPMQHGMLFHSLYDQAGGDYINQMRADVQGLDVARFRAAWQATIEAHAILRTGLRWQGELTRPLQVVQRQVQVPFTEVRWDGQVPDSARLDALAREAREQGFDLEQAPLLRLLLVGNGANSHHLIFTSHHILMDGWSTAQLLGEVLQRYAGQAIAAPSGHYRDYIGWLQRQPAQAREAFWRQQLDGLQAPTWLSRALPAPQAGGQGGYADHHAGLDAQAMARLGVLARQHKVTVNTLVQAAWLLLLQRYTGQRSVCFGATVAGRPAELKGIEQQIGLFINTLPVIAAPDPQGSLAQWLQTVQSVNLALREHEHTPLFEIQRWAEQGSQGLFDTLLVFENYPIAEALEQGGDQSLRFSAVRAHEQSNYPLTLAVAAGRELTLHFNYDRTQLRDSAVEGVARHLLHLLEQFCADAQAPLHRLTLLEGRERTRIERQWNANGLDFDRSQCIHHLIEAQVRRTPQALAVIWGDEQLDYATLNARANRLARHLVSLGVAPEMRVGVALPRGMSMLVALLAVLKAGGAYVPLDPDYPAERVSYMLDDSAARVLISERAVLDALAVDGAFASVLLDELNLDGDDSDLPARAVADNLAYVIYTSGSTGRPKGVAIAHRNVAALVAWSQQVYSQADIQGVLASTSICFDLSVWELFVTLAGGGFIVGARNALELPELAARDRVRLINSVPSAASALLRAGQIPAGVRIVNLAGEPLKQSVVEALYALEHIQHVYDLYGPSEDTTYSTWTRREAGGQANIGRPLHNTASYLLDGELQSVPVGATAELYLAGEGITRGYLLRPGLTAEKYLPDPFAADGSRLYRTGDLARYREDGVLEYAGRVDHQVKVRGLRIELGEIEARLQAHADVREVAVIAHQGELSTQLVGYVVASALHDNAEPLKAWLKQTLPDYMVPTHWLFLERLPLTPNGKLDRKALPAPQATAPTRQVAPRSVLEKRLVAIWEEVLKVSPIGVTDNFFELGGDSIISIQVVSRARQVGIRFTPKALFQHQTVQGLATVAQEGEGAQLIEQGPLTGEMPLLPIQQAFFDTDIPERHHWNQSVLLKPAQPLHAGYLEQALQALVAHHDALRLSFTESEAGWQAHYRPLGEQPTELLWQRTLNTVDELEALAESAQRSLSLGDGPLLRAVLADLPDGSQRLLLVIHHLAVDGVSWRILFEDLQLAFEQLSSGKPLALPGKTSSQRDWVEQLRQHASTNALEQLEYWQAQGRELSAELPWDRAEGGQRNRDGSTLYSRLDKQQTRRLLQDAPAAYRTQVNDLLLTALAQVVCAWTGQAHALVQLEGHGREDLFEHLDLTRSVGWFTSVFPLRLTPAAGLGDSLKQIKEQLRAVPDKGLGFGVLSQLAAPQVRERLAGLPTPSITFNYLGQFDASFASGEAAFWLPCDEARGAEQHPDAPLANALSINGQVFDGELSLGWTFSDARFDSHTIQALADAYTQALLALIEHCCQPQAGGLTPSDVPLARLSQAQLDALPLAAASVQDLYPLSPMQQGMLFHSLYEQASGDYVNQMRVDIDGLEPMRFRDAWQATLLNHDILRTGFLWQGGLSQPLQVVARQVEVPFALHDWQGRADQAGALDALALAERAQGFDLEQAPLLRVQLIATAPGRHHLLLTHHHILMDGWSHSQLLGEVLARYAGEAVAAPIGRYRDYIAWLQVQDAEACEAFWRQQLAELDEPTHLARAIRQEPRAAGAAHGDYRIAVDEAVTARLANFAREQKVTLNTLVQAAWLLLLQRYTGQASVCFGATVAGRPAELPGMEQQMGLFINTLPVVATPTPQQTVADWLQAVQARNLALREFEHAPLYEIQRLAGQGGGALFDTLLVFENFPVSEVLEQAAPEALRFDAVSNHEQTSYPLTLAVNQGASLLLHYSYDGDSFEAATIERLAAHLGLLLEGLAVSATRALGEVAMLDARERALPLEVWNATAVEYPLEHSVQALIQRQVEATPDATALVFGERQLSYRQLDALANQWAHRLQAAGVGPDVLVGVAAERSVEMVVALLAVIKAGGAYVPLDPEYPRERLAYMIEDSGIELLLTQSHLRDQLPLPQGLECLLLDQPLSGYAEQAPVIEVTGENLAYVIYTSGSTGKPKGAGNRHRALTNRLCWMQEAYGLTAGDRVLQKTPFSFDVSVWEFFWPLMTGACLVVAAPGLHRDPAQLIELIRRERITTLHFVPSMLQAFVADPAVAGCASLTRIVCSGEALPVDAQRQVFDKLPNAGLYNLYGPTEAAIDVTHWTCREEGRDSVPIGEPIANLQTYVLDAGLGPVAVGVVGELYLGGTGLARGYHRRPGLTAERFVASPFGDGERLYRTGDLARYRADGVIEYMGRIDHQVKIRGLRIELGEIEARLMEQDEVREAVVLAVPGAGGLQLAGYLVPSTPVADDAAAEALRTTLRERLGAVLPDYMVPVHLLLLEQLPLSPNGKLERRALPSPELAQARYVAPRSEREQQLAQIWKDVLQVPQVGLDDDFFALGGHSLLATQVIVRIREHLGIEVPLKTLFNARHLGEFSASVQALDVGNDPLMDELAKSLEALERLTGDELEKLISE</sequence>
<dbReference type="SUPFAM" id="SSF47336">
    <property type="entry name" value="ACP-like"/>
    <property type="match status" value="3"/>
</dbReference>
<dbReference type="Pfam" id="PF00550">
    <property type="entry name" value="PP-binding"/>
    <property type="match status" value="3"/>
</dbReference>
<evidence type="ECO:0000313" key="6">
    <source>
        <dbReference type="Proteomes" id="UP001302573"/>
    </source>
</evidence>
<evidence type="ECO:0000256" key="1">
    <source>
        <dbReference type="ARBA" id="ARBA00001957"/>
    </source>
</evidence>
<dbReference type="PANTHER" id="PTHR45398:SF1">
    <property type="entry name" value="ENZYME, PUTATIVE (JCVI)-RELATED"/>
    <property type="match status" value="1"/>
</dbReference>
<dbReference type="InterPro" id="IPR020806">
    <property type="entry name" value="PKS_PP-bd"/>
</dbReference>
<dbReference type="EMBL" id="JAYFUI010000187">
    <property type="protein sequence ID" value="MEA5673536.1"/>
    <property type="molecule type" value="Genomic_DNA"/>
</dbReference>
<dbReference type="InterPro" id="IPR001242">
    <property type="entry name" value="Condensation_dom"/>
</dbReference>
<dbReference type="Pfam" id="PF00668">
    <property type="entry name" value="Condensation"/>
    <property type="match status" value="5"/>
</dbReference>
<keyword evidence="3" id="KW-0597">Phosphoprotein</keyword>
<dbReference type="Pfam" id="PF00501">
    <property type="entry name" value="AMP-binding"/>
    <property type="match status" value="3"/>
</dbReference>
<dbReference type="Pfam" id="PF13193">
    <property type="entry name" value="AMP-binding_C"/>
    <property type="match status" value="3"/>
</dbReference>
<protein>
    <submittedName>
        <fullName evidence="5">Non-ribosomal peptide synthase/polyketide synthase</fullName>
    </submittedName>
</protein>
<evidence type="ECO:0000313" key="5">
    <source>
        <dbReference type="EMBL" id="MEA5673536.1"/>
    </source>
</evidence>
<dbReference type="RefSeq" id="WP_323454048.1">
    <property type="nucleotide sequence ID" value="NZ_JAYFUI010000187.1"/>
</dbReference>
<dbReference type="Gene3D" id="3.40.50.980">
    <property type="match status" value="6"/>
</dbReference>
<gene>
    <name evidence="5" type="ORF">VA602_19660</name>
</gene>
<dbReference type="InterPro" id="IPR010060">
    <property type="entry name" value="NRPS_synth"/>
</dbReference>
<dbReference type="PROSITE" id="PS50075">
    <property type="entry name" value="CARRIER"/>
    <property type="match status" value="3"/>
</dbReference>
<evidence type="ECO:0000256" key="3">
    <source>
        <dbReference type="ARBA" id="ARBA00022553"/>
    </source>
</evidence>